<protein>
    <submittedName>
        <fullName evidence="6">Pimeloyl-ACP methyl ester carboxylesterase</fullName>
    </submittedName>
</protein>
<sequence length="276" mass="29849">MAEVFEINHPAEGKLDVVFLHGLDGDARGSWTAGGPDMFWPRWLADDLETAAVWSVGYDARSSGWRGRSMSVADRSVNLLALLQNHDIGTRPLILVAHSMGGLIAKEMLLLAAEGRTEHAPFAAAARGVVFLSTPHNGSGLTRAVDALSHLYRGTPAVADLRRNGAYLRHLNDRYRDWVDDSGVANLVFFESRPTLGRRVVDEASANPGIARVRPIGVDADHIDICKPVSRRALVYGQVLRFIRRCADGPGPAPVRVDGANYGSIVIGDGNTVGPW</sequence>
<evidence type="ECO:0000313" key="6">
    <source>
        <dbReference type="EMBL" id="MBB4761733.1"/>
    </source>
</evidence>
<dbReference type="RefSeq" id="WP_184992327.1">
    <property type="nucleotide sequence ID" value="NZ_BOMK01000001.1"/>
</dbReference>
<dbReference type="AlphaFoldDB" id="A0A7W7HW02"/>
<dbReference type="InterPro" id="IPR052374">
    <property type="entry name" value="SERAC1"/>
</dbReference>
<accession>A0A7W7HW02</accession>
<proteinExistence type="predicted"/>
<evidence type="ECO:0000256" key="1">
    <source>
        <dbReference type="ARBA" id="ARBA00004240"/>
    </source>
</evidence>
<gene>
    <name evidence="6" type="ORF">BJ971_002289</name>
</gene>
<evidence type="ECO:0000313" key="7">
    <source>
        <dbReference type="Proteomes" id="UP000578112"/>
    </source>
</evidence>
<dbReference type="SUPFAM" id="SSF53474">
    <property type="entry name" value="alpha/beta-Hydrolases"/>
    <property type="match status" value="1"/>
</dbReference>
<feature type="domain" description="AB hydrolase-1" evidence="5">
    <location>
        <begin position="17"/>
        <end position="183"/>
    </location>
</feature>
<name>A0A7W7HW02_9ACTN</name>
<dbReference type="EMBL" id="JACHNH010000001">
    <property type="protein sequence ID" value="MBB4761733.1"/>
    <property type="molecule type" value="Genomic_DNA"/>
</dbReference>
<dbReference type="InterPro" id="IPR000073">
    <property type="entry name" value="AB_hydrolase_1"/>
</dbReference>
<evidence type="ECO:0000256" key="4">
    <source>
        <dbReference type="ARBA" id="ARBA00023136"/>
    </source>
</evidence>
<dbReference type="PANTHER" id="PTHR48182:SF2">
    <property type="entry name" value="PROTEIN SERAC1"/>
    <property type="match status" value="1"/>
</dbReference>
<keyword evidence="7" id="KW-1185">Reference proteome</keyword>
<dbReference type="GO" id="GO:0016020">
    <property type="term" value="C:membrane"/>
    <property type="evidence" value="ECO:0007669"/>
    <property type="project" value="UniProtKB-SubCell"/>
</dbReference>
<evidence type="ECO:0000259" key="5">
    <source>
        <dbReference type="Pfam" id="PF12697"/>
    </source>
</evidence>
<keyword evidence="4" id="KW-0472">Membrane</keyword>
<dbReference type="GO" id="GO:0003824">
    <property type="term" value="F:catalytic activity"/>
    <property type="evidence" value="ECO:0007669"/>
    <property type="project" value="UniProtKB-ARBA"/>
</dbReference>
<dbReference type="Pfam" id="PF12697">
    <property type="entry name" value="Abhydrolase_6"/>
    <property type="match status" value="1"/>
</dbReference>
<dbReference type="InterPro" id="IPR029058">
    <property type="entry name" value="AB_hydrolase_fold"/>
</dbReference>
<comment type="caution">
    <text evidence="6">The sequence shown here is derived from an EMBL/GenBank/DDBJ whole genome shotgun (WGS) entry which is preliminary data.</text>
</comment>
<evidence type="ECO:0000256" key="2">
    <source>
        <dbReference type="ARBA" id="ARBA00004370"/>
    </source>
</evidence>
<dbReference type="PANTHER" id="PTHR48182">
    <property type="entry name" value="PROTEIN SERAC1"/>
    <property type="match status" value="1"/>
</dbReference>
<reference evidence="6 7" key="1">
    <citation type="submission" date="2020-08" db="EMBL/GenBank/DDBJ databases">
        <title>Sequencing the genomes of 1000 actinobacteria strains.</title>
        <authorList>
            <person name="Klenk H.-P."/>
        </authorList>
    </citation>
    <scope>NUCLEOTIDE SEQUENCE [LARGE SCALE GENOMIC DNA]</scope>
    <source>
        <strain evidence="6 7">DSM 43149</strain>
    </source>
</reference>
<keyword evidence="3" id="KW-0256">Endoplasmic reticulum</keyword>
<organism evidence="6 7">
    <name type="scientific">Actinoplanes digitatis</name>
    <dbReference type="NCBI Taxonomy" id="1868"/>
    <lineage>
        <taxon>Bacteria</taxon>
        <taxon>Bacillati</taxon>
        <taxon>Actinomycetota</taxon>
        <taxon>Actinomycetes</taxon>
        <taxon>Micromonosporales</taxon>
        <taxon>Micromonosporaceae</taxon>
        <taxon>Actinoplanes</taxon>
    </lineage>
</organism>
<comment type="subcellular location">
    <subcellularLocation>
        <location evidence="1">Endoplasmic reticulum</location>
    </subcellularLocation>
    <subcellularLocation>
        <location evidence="2">Membrane</location>
    </subcellularLocation>
</comment>
<dbReference type="Proteomes" id="UP000578112">
    <property type="component" value="Unassembled WGS sequence"/>
</dbReference>
<evidence type="ECO:0000256" key="3">
    <source>
        <dbReference type="ARBA" id="ARBA00022824"/>
    </source>
</evidence>
<dbReference type="Gene3D" id="3.40.50.1820">
    <property type="entry name" value="alpha/beta hydrolase"/>
    <property type="match status" value="1"/>
</dbReference>